<gene>
    <name evidence="1" type="ORF">V7S43_005591</name>
</gene>
<sequence>MSFVLQLRELDCVRFEVNPPVLMALYSARLGNRGLTIMHFRPLSEMEQLRRGSMNVNFSADFGAGAVLPATTPRCDTYDDLLAAISGLTSFGDALFFDHVRRLTSC</sequence>
<accession>A0ABD3FR86</accession>
<evidence type="ECO:0000313" key="2">
    <source>
        <dbReference type="Proteomes" id="UP001632037"/>
    </source>
</evidence>
<evidence type="ECO:0000313" key="1">
    <source>
        <dbReference type="EMBL" id="KAL3669208.1"/>
    </source>
</evidence>
<name>A0ABD3FR86_9STRA</name>
<comment type="caution">
    <text evidence="1">The sequence shown here is derived from an EMBL/GenBank/DDBJ whole genome shotgun (WGS) entry which is preliminary data.</text>
</comment>
<organism evidence="1 2">
    <name type="scientific">Phytophthora oleae</name>
    <dbReference type="NCBI Taxonomy" id="2107226"/>
    <lineage>
        <taxon>Eukaryota</taxon>
        <taxon>Sar</taxon>
        <taxon>Stramenopiles</taxon>
        <taxon>Oomycota</taxon>
        <taxon>Peronosporomycetes</taxon>
        <taxon>Peronosporales</taxon>
        <taxon>Peronosporaceae</taxon>
        <taxon>Phytophthora</taxon>
    </lineage>
</organism>
<reference evidence="1 2" key="1">
    <citation type="submission" date="2024-09" db="EMBL/GenBank/DDBJ databases">
        <title>Genome sequencing and assembly of Phytophthora oleae, isolate VK10A, causative agent of rot of olive drupes.</title>
        <authorList>
            <person name="Conti Taguali S."/>
            <person name="Riolo M."/>
            <person name="La Spada F."/>
            <person name="Cacciola S.O."/>
            <person name="Dionisio G."/>
        </authorList>
    </citation>
    <scope>NUCLEOTIDE SEQUENCE [LARGE SCALE GENOMIC DNA]</scope>
    <source>
        <strain evidence="1 2">VK10A</strain>
    </source>
</reference>
<keyword evidence="2" id="KW-1185">Reference proteome</keyword>
<protein>
    <submittedName>
        <fullName evidence="1">Uncharacterized protein</fullName>
    </submittedName>
</protein>
<dbReference type="AlphaFoldDB" id="A0ABD3FR86"/>
<proteinExistence type="predicted"/>
<dbReference type="Proteomes" id="UP001632037">
    <property type="component" value="Unassembled WGS sequence"/>
</dbReference>
<dbReference type="EMBL" id="JBIMZQ010000009">
    <property type="protein sequence ID" value="KAL3669208.1"/>
    <property type="molecule type" value="Genomic_DNA"/>
</dbReference>